<evidence type="ECO:0000313" key="2">
    <source>
        <dbReference type="Proteomes" id="UP001303946"/>
    </source>
</evidence>
<protein>
    <recommendedName>
        <fullName evidence="3">Lipoprotein SmpA/OmlA domain-containing protein</fullName>
    </recommendedName>
</protein>
<accession>A0ABZ0D372</accession>
<sequence length="146" mass="16182">MAAIIAALSLGCSEMRNSTGTISKRIGEVVHTPGATEVDLSKLTTFGWEYFYVSKPGVTREEVCKLINAGRNVCGRIIRIEKAPDDHVYLLFGLNGQLTHIELHALDNGRFDMQIGDEGHPKAKSVFRVRRNLSGSDHDVIYLEPK</sequence>
<keyword evidence="2" id="KW-1185">Reference proteome</keyword>
<dbReference type="EMBL" id="CP136336">
    <property type="protein sequence ID" value="WOB09523.1"/>
    <property type="molecule type" value="Genomic_DNA"/>
</dbReference>
<organism evidence="1 2">
    <name type="scientific">Piscinibacter gummiphilus</name>
    <dbReference type="NCBI Taxonomy" id="946333"/>
    <lineage>
        <taxon>Bacteria</taxon>
        <taxon>Pseudomonadati</taxon>
        <taxon>Pseudomonadota</taxon>
        <taxon>Betaproteobacteria</taxon>
        <taxon>Burkholderiales</taxon>
        <taxon>Sphaerotilaceae</taxon>
        <taxon>Piscinibacter</taxon>
    </lineage>
</organism>
<name>A0ABZ0D372_9BURK</name>
<reference evidence="1 2" key="1">
    <citation type="submission" date="2023-10" db="EMBL/GenBank/DDBJ databases">
        <title>Bacteria for the degradation of biodegradable plastic PBAT(Polybutylene adipate terephthalate).</title>
        <authorList>
            <person name="Weon H.-Y."/>
            <person name="Yeon J."/>
        </authorList>
    </citation>
    <scope>NUCLEOTIDE SEQUENCE [LARGE SCALE GENOMIC DNA]</scope>
    <source>
        <strain evidence="1 2">SBD 7-3</strain>
    </source>
</reference>
<dbReference type="Proteomes" id="UP001303946">
    <property type="component" value="Chromosome"/>
</dbReference>
<evidence type="ECO:0000313" key="1">
    <source>
        <dbReference type="EMBL" id="WOB09523.1"/>
    </source>
</evidence>
<proteinExistence type="predicted"/>
<gene>
    <name evidence="1" type="ORF">RXV79_05540</name>
</gene>
<evidence type="ECO:0008006" key="3">
    <source>
        <dbReference type="Google" id="ProtNLM"/>
    </source>
</evidence>
<dbReference type="RefSeq" id="WP_316702472.1">
    <property type="nucleotide sequence ID" value="NZ_CP136336.1"/>
</dbReference>